<sequence>MALYEIKRACGHTEEIQIYGTNTRGQHQWRADREAEKPCANCLAEQRRKQSSEAAQVAATSGLPALTGSDKQIAWAETIRLAGLASLEDYARRHTGHISDATTRARVTDTLLRILTRIASAHADARWWIDNRHNIGLYAWGEATDADRRAIQAAEAEPQQLDEAATEDNTPDTPQAAITTLRNSGWTIAKIAAECGVHRSTVYRWQSGQRTPNARNTALLAMLTRS</sequence>
<accession>A0ABY5Z7K8</accession>
<name>A0ABY5Z7K8_9ACTN</name>
<dbReference type="Proteomes" id="UP001058271">
    <property type="component" value="Chromosome"/>
</dbReference>
<gene>
    <name evidence="1" type="ORF">Drose_04055</name>
</gene>
<dbReference type="Pfam" id="PF13384">
    <property type="entry name" value="HTH_23"/>
    <property type="match status" value="1"/>
</dbReference>
<keyword evidence="2" id="KW-1185">Reference proteome</keyword>
<dbReference type="RefSeq" id="WP_260726819.1">
    <property type="nucleotide sequence ID" value="NZ_BAAABS010000073.1"/>
</dbReference>
<protein>
    <submittedName>
        <fullName evidence="1">Helix-turn-helix domain-containing protein</fullName>
    </submittedName>
</protein>
<reference evidence="1" key="1">
    <citation type="submission" date="2021-04" db="EMBL/GenBank/DDBJ databases">
        <title>Biosynthetic gene clusters of Dactylosporangioum roseum.</title>
        <authorList>
            <person name="Hartkoorn R.C."/>
            <person name="Beaudoing E."/>
            <person name="Hot D."/>
            <person name="Moureu S."/>
        </authorList>
    </citation>
    <scope>NUCLEOTIDE SEQUENCE</scope>
    <source>
        <strain evidence="1">NRRL B-16295</strain>
    </source>
</reference>
<dbReference type="EMBL" id="CP073721">
    <property type="protein sequence ID" value="UWZ37462.1"/>
    <property type="molecule type" value="Genomic_DNA"/>
</dbReference>
<dbReference type="Gene3D" id="1.10.260.40">
    <property type="entry name" value="lambda repressor-like DNA-binding domains"/>
    <property type="match status" value="1"/>
</dbReference>
<proteinExistence type="predicted"/>
<organism evidence="1 2">
    <name type="scientific">Dactylosporangium roseum</name>
    <dbReference type="NCBI Taxonomy" id="47989"/>
    <lineage>
        <taxon>Bacteria</taxon>
        <taxon>Bacillati</taxon>
        <taxon>Actinomycetota</taxon>
        <taxon>Actinomycetes</taxon>
        <taxon>Micromonosporales</taxon>
        <taxon>Micromonosporaceae</taxon>
        <taxon>Dactylosporangium</taxon>
    </lineage>
</organism>
<evidence type="ECO:0000313" key="1">
    <source>
        <dbReference type="EMBL" id="UWZ37462.1"/>
    </source>
</evidence>
<dbReference type="InterPro" id="IPR010982">
    <property type="entry name" value="Lambda_DNA-bd_dom_sf"/>
</dbReference>
<evidence type="ECO:0000313" key="2">
    <source>
        <dbReference type="Proteomes" id="UP001058271"/>
    </source>
</evidence>